<evidence type="ECO:0000313" key="1">
    <source>
        <dbReference type="EMBL" id="KAH7933240.1"/>
    </source>
</evidence>
<evidence type="ECO:0000313" key="2">
    <source>
        <dbReference type="Proteomes" id="UP000821865"/>
    </source>
</evidence>
<organism evidence="1 2">
    <name type="scientific">Dermacentor silvarum</name>
    <name type="common">Tick</name>
    <dbReference type="NCBI Taxonomy" id="543639"/>
    <lineage>
        <taxon>Eukaryota</taxon>
        <taxon>Metazoa</taxon>
        <taxon>Ecdysozoa</taxon>
        <taxon>Arthropoda</taxon>
        <taxon>Chelicerata</taxon>
        <taxon>Arachnida</taxon>
        <taxon>Acari</taxon>
        <taxon>Parasitiformes</taxon>
        <taxon>Ixodida</taxon>
        <taxon>Ixodoidea</taxon>
        <taxon>Ixodidae</taxon>
        <taxon>Rhipicephalinae</taxon>
        <taxon>Dermacentor</taxon>
    </lineage>
</organism>
<protein>
    <submittedName>
        <fullName evidence="1">Uncharacterized protein</fullName>
    </submittedName>
</protein>
<sequence length="733" mass="82157">MPASKSSDDPRLVSAVARNNAPRDAGKWHCSAFCAFAVAAIVFVAMVILVSVYLGTWRHRQGQAIDEREQPFCCPREAQQTLRYVNTSVDPCTDFFAYVCSNVIKFRIWQDTSTERELQRIVVTGAMPPGIERSPAGDFLIAYYRSCVKEMGSIDALVSDIADTLVRKERSLLNRMDRKKAFVYATTLTSKYQIDTAIYVSYDKLSAGLFIVYKAICTDYQNTRTIIAASVGALNGGLNASMNIESALQLTNIICREIYSTEMQVTRYKAANRSNFYHDVWSSEDLEAGLDSVGYSLSKVQSFIVYGADRLARMHDILSTLENSAVEKGVIAAYFLWHSVMTSTGEFYALYNPRPQFVFEACNRSLEKIWHLSYSFRVDILTSTDKDAHARAIFADVRDAVRKECMASDLFLKDDIKLLDNFLQGLTLYTPAQVRPSTTLVPKPSHDFFEILLRGREYNFQAEKDRLTFLGKEEVRHYMEIAFIGRSRVYLPTRIYSSIRAGAQNVNLVNMATLGRTLAEALWFMVFYGIPWNSGTVTNLLRLKECYDRFYGIKYEDDNREDITFITALGLSSVLKALKRPGKAASAASADSTFGVFGESGTCRRNWSLWHQAEPPGVSAVSMQDALTPVTTPGRHPGRNCVSTRGILTGIWEVGKEQAPKMCELVMDFGYSCETSQATTEDGYVIDVDRVRTANVSMQSENAARRNPIVLAPGMVCESGIWFLNYPTQSAGE</sequence>
<reference evidence="1" key="1">
    <citation type="submission" date="2020-05" db="EMBL/GenBank/DDBJ databases">
        <title>Large-scale comparative analyses of tick genomes elucidate their genetic diversity and vector capacities.</title>
        <authorList>
            <person name="Jia N."/>
            <person name="Wang J."/>
            <person name="Shi W."/>
            <person name="Du L."/>
            <person name="Sun Y."/>
            <person name="Zhan W."/>
            <person name="Jiang J."/>
            <person name="Wang Q."/>
            <person name="Zhang B."/>
            <person name="Ji P."/>
            <person name="Sakyi L.B."/>
            <person name="Cui X."/>
            <person name="Yuan T."/>
            <person name="Jiang B."/>
            <person name="Yang W."/>
            <person name="Lam T.T.-Y."/>
            <person name="Chang Q."/>
            <person name="Ding S."/>
            <person name="Wang X."/>
            <person name="Zhu J."/>
            <person name="Ruan X."/>
            <person name="Zhao L."/>
            <person name="Wei J."/>
            <person name="Que T."/>
            <person name="Du C."/>
            <person name="Cheng J."/>
            <person name="Dai P."/>
            <person name="Han X."/>
            <person name="Huang E."/>
            <person name="Gao Y."/>
            <person name="Liu J."/>
            <person name="Shao H."/>
            <person name="Ye R."/>
            <person name="Li L."/>
            <person name="Wei W."/>
            <person name="Wang X."/>
            <person name="Wang C."/>
            <person name="Yang T."/>
            <person name="Huo Q."/>
            <person name="Li W."/>
            <person name="Guo W."/>
            <person name="Chen H."/>
            <person name="Zhou L."/>
            <person name="Ni X."/>
            <person name="Tian J."/>
            <person name="Zhou Y."/>
            <person name="Sheng Y."/>
            <person name="Liu T."/>
            <person name="Pan Y."/>
            <person name="Xia L."/>
            <person name="Li J."/>
            <person name="Zhao F."/>
            <person name="Cao W."/>
        </authorList>
    </citation>
    <scope>NUCLEOTIDE SEQUENCE</scope>
    <source>
        <strain evidence="1">Dsil-2018</strain>
    </source>
</reference>
<dbReference type="Proteomes" id="UP000821865">
    <property type="component" value="Chromosome 9"/>
</dbReference>
<proteinExistence type="predicted"/>
<gene>
    <name evidence="1" type="ORF">HPB49_010772</name>
</gene>
<name>A0ACB8C336_DERSI</name>
<comment type="caution">
    <text evidence="1">The sequence shown here is derived from an EMBL/GenBank/DDBJ whole genome shotgun (WGS) entry which is preliminary data.</text>
</comment>
<keyword evidence="2" id="KW-1185">Reference proteome</keyword>
<dbReference type="EMBL" id="CM023478">
    <property type="protein sequence ID" value="KAH7933240.1"/>
    <property type="molecule type" value="Genomic_DNA"/>
</dbReference>
<accession>A0ACB8C336</accession>